<evidence type="ECO:0000259" key="1">
    <source>
        <dbReference type="Pfam" id="PF25797"/>
    </source>
</evidence>
<dbReference type="InterPro" id="IPR042160">
    <property type="entry name" value="HD-Zip_IV"/>
</dbReference>
<comment type="caution">
    <text evidence="2">The sequence shown here is derived from an EMBL/GenBank/DDBJ whole genome shotgun (WGS) entry which is preliminary data.</text>
</comment>
<name>A0A118JNT7_CYNCS</name>
<dbReference type="PANTHER" id="PTHR45654:SF5">
    <property type="entry name" value="HOMEOBOX-LEUCINE ZIPPER PROTEIN ANTHOCYANINLESS 2-RELATED"/>
    <property type="match status" value="1"/>
</dbReference>
<dbReference type="PANTHER" id="PTHR45654">
    <property type="entry name" value="HOMEOBOX-LEUCINE ZIPPER PROTEIN MERISTEM L1"/>
    <property type="match status" value="1"/>
</dbReference>
<protein>
    <recommendedName>
        <fullName evidence="1">HD-Zip IV C-terminal domain-containing protein</fullName>
    </recommendedName>
</protein>
<evidence type="ECO:0000313" key="3">
    <source>
        <dbReference type="Proteomes" id="UP000243975"/>
    </source>
</evidence>
<evidence type="ECO:0000313" key="2">
    <source>
        <dbReference type="EMBL" id="KVH82897.1"/>
    </source>
</evidence>
<dbReference type="InterPro" id="IPR057993">
    <property type="entry name" value="HD-Zip_IV_C"/>
</dbReference>
<proteinExistence type="predicted"/>
<dbReference type="Proteomes" id="UP000243975">
    <property type="component" value="Unassembled WGS sequence"/>
</dbReference>
<dbReference type="STRING" id="59895.A0A118JNT7"/>
<dbReference type="Pfam" id="PF25797">
    <property type="entry name" value="PDF2_C"/>
    <property type="match status" value="1"/>
</dbReference>
<accession>A0A118JNT7</accession>
<dbReference type="Gramene" id="KVH82897">
    <property type="protein sequence ID" value="KVH82897"/>
    <property type="gene ID" value="Ccrd_025475"/>
</dbReference>
<feature type="domain" description="HD-Zip IV C-terminal" evidence="1">
    <location>
        <begin position="2"/>
        <end position="102"/>
    </location>
</feature>
<organism evidence="2 3">
    <name type="scientific">Cynara cardunculus var. scolymus</name>
    <name type="common">Globe artichoke</name>
    <name type="synonym">Cynara scolymus</name>
    <dbReference type="NCBI Taxonomy" id="59895"/>
    <lineage>
        <taxon>Eukaryota</taxon>
        <taxon>Viridiplantae</taxon>
        <taxon>Streptophyta</taxon>
        <taxon>Embryophyta</taxon>
        <taxon>Tracheophyta</taxon>
        <taxon>Spermatophyta</taxon>
        <taxon>Magnoliopsida</taxon>
        <taxon>eudicotyledons</taxon>
        <taxon>Gunneridae</taxon>
        <taxon>Pentapetalae</taxon>
        <taxon>asterids</taxon>
        <taxon>campanulids</taxon>
        <taxon>Asterales</taxon>
        <taxon>Asteraceae</taxon>
        <taxon>Carduoideae</taxon>
        <taxon>Cardueae</taxon>
        <taxon>Carduinae</taxon>
        <taxon>Cynara</taxon>
    </lineage>
</organism>
<reference evidence="2 3" key="1">
    <citation type="journal article" date="2016" name="Sci. Rep.">
        <title>The genome sequence of the outbreeding globe artichoke constructed de novo incorporating a phase-aware low-pass sequencing strategy of F1 progeny.</title>
        <authorList>
            <person name="Scaglione D."/>
            <person name="Reyes-Chin-Wo S."/>
            <person name="Acquadro A."/>
            <person name="Froenicke L."/>
            <person name="Portis E."/>
            <person name="Beitel C."/>
            <person name="Tirone M."/>
            <person name="Mauro R."/>
            <person name="Lo Monaco A."/>
            <person name="Mauromicale G."/>
            <person name="Faccioli P."/>
            <person name="Cattivelli L."/>
            <person name="Rieseberg L."/>
            <person name="Michelmore R."/>
            <person name="Lanteri S."/>
        </authorList>
    </citation>
    <scope>NUCLEOTIDE SEQUENCE [LARGE SCALE GENOMIC DNA]</scope>
    <source>
        <strain evidence="2">2C</strain>
    </source>
</reference>
<sequence length="120" mass="13438">MSGKKSTLKLAQRVMDNFCAGVCASTVYKWNKLFSNNVDEDVRVMTRQSVDDPGEPPEIVLSAATSVWLLVSPQRLFNFLREERLRSEWDILSNEGPMQKMAISLRAKITATASPSFVLA</sequence>
<dbReference type="SUPFAM" id="SSF55961">
    <property type="entry name" value="Bet v1-like"/>
    <property type="match status" value="1"/>
</dbReference>
<dbReference type="AlphaFoldDB" id="A0A118JNT7"/>
<dbReference type="EMBL" id="LEKV01006415">
    <property type="protein sequence ID" value="KVH82897.1"/>
    <property type="molecule type" value="Genomic_DNA"/>
</dbReference>
<gene>
    <name evidence="2" type="ORF">Ccrd_025475</name>
</gene>
<keyword evidence="3" id="KW-1185">Reference proteome</keyword>